<gene>
    <name evidence="3" type="ORF">V6255_17325</name>
</gene>
<evidence type="ECO:0000313" key="4">
    <source>
        <dbReference type="Proteomes" id="UP001366060"/>
    </source>
</evidence>
<proteinExistence type="predicted"/>
<organism evidence="3 4">
    <name type="scientific">Psychromonas arctica</name>
    <dbReference type="NCBI Taxonomy" id="168275"/>
    <lineage>
        <taxon>Bacteria</taxon>
        <taxon>Pseudomonadati</taxon>
        <taxon>Pseudomonadota</taxon>
        <taxon>Gammaproteobacteria</taxon>
        <taxon>Alteromonadales</taxon>
        <taxon>Psychromonadaceae</taxon>
        <taxon>Psychromonas</taxon>
    </lineage>
</organism>
<evidence type="ECO:0000259" key="2">
    <source>
        <dbReference type="Pfam" id="PF07589"/>
    </source>
</evidence>
<dbReference type="InterPro" id="IPR013424">
    <property type="entry name" value="Ice-binding_C"/>
</dbReference>
<dbReference type="Pfam" id="PF07589">
    <property type="entry name" value="PEP-CTERM"/>
    <property type="match status" value="1"/>
</dbReference>
<reference evidence="3 4" key="1">
    <citation type="submission" date="2024-02" db="EMBL/GenBank/DDBJ databases">
        <title>Bacteria isolated from the canopy kelp, Nereocystis luetkeana.</title>
        <authorList>
            <person name="Pfister C.A."/>
            <person name="Younker I.T."/>
            <person name="Light S.H."/>
        </authorList>
    </citation>
    <scope>NUCLEOTIDE SEQUENCE [LARGE SCALE GENOMIC DNA]</scope>
    <source>
        <strain evidence="3 4">TI.2.07</strain>
    </source>
</reference>
<dbReference type="RefSeq" id="WP_341629266.1">
    <property type="nucleotide sequence ID" value="NZ_JBAKBA010000065.1"/>
</dbReference>
<accession>A0ABU9HGB0</accession>
<protein>
    <submittedName>
        <fullName evidence="3">DNRLRE domain-containing protein</fullName>
    </submittedName>
</protein>
<keyword evidence="1" id="KW-0732">Signal</keyword>
<name>A0ABU9HGB0_9GAMM</name>
<dbReference type="Proteomes" id="UP001366060">
    <property type="component" value="Unassembled WGS sequence"/>
</dbReference>
<dbReference type="NCBIfam" id="TIGR02595">
    <property type="entry name" value="PEP_CTERM"/>
    <property type="match status" value="1"/>
</dbReference>
<comment type="caution">
    <text evidence="3">The sequence shown here is derived from an EMBL/GenBank/DDBJ whole genome shotgun (WGS) entry which is preliminary data.</text>
</comment>
<sequence>MLNSKRLLIAVTTSFYLMSALVATSAQASLITTTPDTIVSVSLDGDVNSVGSVNSGSLSSNEVIARERANLSQEGLRIATFFDFDLSYLTTDIVNVSTFSALFEIDFVSRLNTINDLSILLGQVESAWDDESGSLPLFEYAAASTNQSVVVDNVKTDSFETYTVDVTSIIQDWVNGDTENNGFVIFGADTVFQGAGFNNASLVVDVPEPSTIAIFAFGLLALVSRRVKK</sequence>
<keyword evidence="4" id="KW-1185">Reference proteome</keyword>
<feature type="signal peptide" evidence="1">
    <location>
        <begin position="1"/>
        <end position="28"/>
    </location>
</feature>
<feature type="domain" description="Ice-binding protein C-terminal" evidence="2">
    <location>
        <begin position="205"/>
        <end position="226"/>
    </location>
</feature>
<evidence type="ECO:0000256" key="1">
    <source>
        <dbReference type="SAM" id="SignalP"/>
    </source>
</evidence>
<dbReference type="EMBL" id="JBAKBA010000065">
    <property type="protein sequence ID" value="MEL0660894.1"/>
    <property type="molecule type" value="Genomic_DNA"/>
</dbReference>
<evidence type="ECO:0000313" key="3">
    <source>
        <dbReference type="EMBL" id="MEL0660894.1"/>
    </source>
</evidence>
<feature type="chain" id="PRO_5045609871" evidence="1">
    <location>
        <begin position="29"/>
        <end position="229"/>
    </location>
</feature>
<dbReference type="NCBIfam" id="NF033679">
    <property type="entry name" value="DNRLRE_dom"/>
    <property type="match status" value="1"/>
</dbReference>